<gene>
    <name evidence="5" type="ORF">H4W34_000055</name>
</gene>
<evidence type="ECO:0000256" key="3">
    <source>
        <dbReference type="SAM" id="SignalP"/>
    </source>
</evidence>
<dbReference type="RefSeq" id="WP_192757264.1">
    <property type="nucleotide sequence ID" value="NZ_JADBDZ010000001.1"/>
</dbReference>
<evidence type="ECO:0000259" key="4">
    <source>
        <dbReference type="Pfam" id="PF13407"/>
    </source>
</evidence>
<keyword evidence="5" id="KW-0813">Transport</keyword>
<dbReference type="Proteomes" id="UP000627838">
    <property type="component" value="Unassembled WGS sequence"/>
</dbReference>
<name>A0ABR9JI32_9ACTN</name>
<evidence type="ECO:0000256" key="2">
    <source>
        <dbReference type="ARBA" id="ARBA00007639"/>
    </source>
</evidence>
<keyword evidence="3" id="KW-0732">Signal</keyword>
<protein>
    <submittedName>
        <fullName evidence="5">Simple sugar transport system substrate-binding protein</fullName>
    </submittedName>
</protein>
<keyword evidence="5" id="KW-0762">Sugar transport</keyword>
<sequence length="331" mass="34703">MNHAKRRRRAVLVPALLAALVLAVTAACDRVGENGRIGVVYLNAEGYYAGVERGLGGVLGHGADQPQLVQTNIQSDPAKESSFVNTMSSAKVDALVVSPASATASVPALRLAHESGVPVICYNTCVEDAAAREYVDAFVLGDPAEFGRVSGEQMAAHFRAADIANPKVAVINCEQFEVCIQRRQGFEKALTAAVPGAQIVANQQGLTMDEAVERGEQLLTAHPDIDAFYGEAGSQMLGAVRAVEARGKAGQVAVFGGDMSVDAAGKLQDGRVLKGVADISGIKVGRLAGEAVRNVLAGNPPEDFIIPAPIDRYLGPKDGARWMQEHPDGIP</sequence>
<comment type="subcellular location">
    <subcellularLocation>
        <location evidence="1">Cell envelope</location>
    </subcellularLocation>
</comment>
<dbReference type="SUPFAM" id="SSF53822">
    <property type="entry name" value="Periplasmic binding protein-like I"/>
    <property type="match status" value="1"/>
</dbReference>
<comment type="similarity">
    <text evidence="2">Belongs to the bacterial solute-binding protein 2 family.</text>
</comment>
<dbReference type="InterPro" id="IPR050555">
    <property type="entry name" value="Bact_Solute-Bind_Prot2"/>
</dbReference>
<feature type="chain" id="PRO_5045603089" evidence="3">
    <location>
        <begin position="27"/>
        <end position="331"/>
    </location>
</feature>
<dbReference type="Gene3D" id="3.40.50.2300">
    <property type="match status" value="2"/>
</dbReference>
<dbReference type="PANTHER" id="PTHR30036:SF7">
    <property type="entry name" value="ABC TRANSPORTER PERIPLASMIC-BINDING PROTEIN YPHF"/>
    <property type="match status" value="1"/>
</dbReference>
<keyword evidence="6" id="KW-1185">Reference proteome</keyword>
<feature type="domain" description="Periplasmic binding protein" evidence="4">
    <location>
        <begin position="68"/>
        <end position="299"/>
    </location>
</feature>
<evidence type="ECO:0000313" key="6">
    <source>
        <dbReference type="Proteomes" id="UP000627838"/>
    </source>
</evidence>
<proteinExistence type="inferred from homology"/>
<dbReference type="EMBL" id="JADBDZ010000001">
    <property type="protein sequence ID" value="MBE1530222.1"/>
    <property type="molecule type" value="Genomic_DNA"/>
</dbReference>
<organism evidence="5 6">
    <name type="scientific">Actinomadura algeriensis</name>
    <dbReference type="NCBI Taxonomy" id="1679523"/>
    <lineage>
        <taxon>Bacteria</taxon>
        <taxon>Bacillati</taxon>
        <taxon>Actinomycetota</taxon>
        <taxon>Actinomycetes</taxon>
        <taxon>Streptosporangiales</taxon>
        <taxon>Thermomonosporaceae</taxon>
        <taxon>Actinomadura</taxon>
    </lineage>
</organism>
<evidence type="ECO:0000313" key="5">
    <source>
        <dbReference type="EMBL" id="MBE1530222.1"/>
    </source>
</evidence>
<dbReference type="InterPro" id="IPR025997">
    <property type="entry name" value="SBP_2_dom"/>
</dbReference>
<reference evidence="5 6" key="1">
    <citation type="submission" date="2020-10" db="EMBL/GenBank/DDBJ databases">
        <title>Sequencing the genomes of 1000 actinobacteria strains.</title>
        <authorList>
            <person name="Klenk H.-P."/>
        </authorList>
    </citation>
    <scope>NUCLEOTIDE SEQUENCE [LARGE SCALE GENOMIC DNA]</scope>
    <source>
        <strain evidence="5 6">DSM 46744</strain>
    </source>
</reference>
<dbReference type="PANTHER" id="PTHR30036">
    <property type="entry name" value="D-XYLOSE-BINDING PERIPLASMIC PROTEIN"/>
    <property type="match status" value="1"/>
</dbReference>
<dbReference type="PROSITE" id="PS51257">
    <property type="entry name" value="PROKAR_LIPOPROTEIN"/>
    <property type="match status" value="1"/>
</dbReference>
<comment type="caution">
    <text evidence="5">The sequence shown here is derived from an EMBL/GenBank/DDBJ whole genome shotgun (WGS) entry which is preliminary data.</text>
</comment>
<accession>A0ABR9JI32</accession>
<feature type="signal peptide" evidence="3">
    <location>
        <begin position="1"/>
        <end position="26"/>
    </location>
</feature>
<evidence type="ECO:0000256" key="1">
    <source>
        <dbReference type="ARBA" id="ARBA00004196"/>
    </source>
</evidence>
<dbReference type="Pfam" id="PF13407">
    <property type="entry name" value="Peripla_BP_4"/>
    <property type="match status" value="1"/>
</dbReference>
<dbReference type="InterPro" id="IPR028082">
    <property type="entry name" value="Peripla_BP_I"/>
</dbReference>